<comment type="similarity">
    <text evidence="2">Belongs to the UPF0291 family.</text>
</comment>
<dbReference type="HAMAP" id="MF_01103">
    <property type="entry name" value="UPF0291"/>
    <property type="match status" value="1"/>
</dbReference>
<evidence type="ECO:0000313" key="3">
    <source>
        <dbReference type="EMBL" id="MFC4713230.1"/>
    </source>
</evidence>
<evidence type="ECO:0000256" key="1">
    <source>
        <dbReference type="ARBA" id="ARBA00022490"/>
    </source>
</evidence>
<dbReference type="PANTHER" id="PTHR37300">
    <property type="entry name" value="UPF0291 PROTEIN CBO2609/CLC_2481"/>
    <property type="match status" value="1"/>
</dbReference>
<sequence length="69" mass="7778">MIKSLPRINELSKKARLHGLTHAETLEQQTLRSEYLQAIRGQIEMTVTHMTVIDPLGKDVTPAKVKALK</sequence>
<organism evidence="3 4">
    <name type="scientific">Planococcus dechangensis</name>
    <dbReference type="NCBI Taxonomy" id="1176255"/>
    <lineage>
        <taxon>Bacteria</taxon>
        <taxon>Bacillati</taxon>
        <taxon>Bacillota</taxon>
        <taxon>Bacilli</taxon>
        <taxon>Bacillales</taxon>
        <taxon>Caryophanaceae</taxon>
        <taxon>Planococcus</taxon>
    </lineage>
</organism>
<reference evidence="4" key="1">
    <citation type="journal article" date="2019" name="Int. J. Syst. Evol. Microbiol.">
        <title>The Global Catalogue of Microorganisms (GCM) 10K type strain sequencing project: providing services to taxonomists for standard genome sequencing and annotation.</title>
        <authorList>
            <consortium name="The Broad Institute Genomics Platform"/>
            <consortium name="The Broad Institute Genome Sequencing Center for Infectious Disease"/>
            <person name="Wu L."/>
            <person name="Ma J."/>
        </authorList>
    </citation>
    <scope>NUCLEOTIDE SEQUENCE [LARGE SCALE GENOMIC DNA]</scope>
    <source>
        <strain evidence="4">CGMCC 1.12151</strain>
    </source>
</reference>
<dbReference type="InterPro" id="IPR009242">
    <property type="entry name" value="DUF896"/>
</dbReference>
<dbReference type="Pfam" id="PF05979">
    <property type="entry name" value="DUF896"/>
    <property type="match status" value="1"/>
</dbReference>
<dbReference type="EMBL" id="JBHSGL010000005">
    <property type="protein sequence ID" value="MFC4713230.1"/>
    <property type="molecule type" value="Genomic_DNA"/>
</dbReference>
<evidence type="ECO:0000256" key="2">
    <source>
        <dbReference type="HAMAP-Rule" id="MF_01103"/>
    </source>
</evidence>
<accession>A0ABV9MCB1</accession>
<comment type="subcellular location">
    <subcellularLocation>
        <location evidence="2">Cytoplasm</location>
    </subcellularLocation>
</comment>
<comment type="caution">
    <text evidence="3">The sequence shown here is derived from an EMBL/GenBank/DDBJ whole genome shotgun (WGS) entry which is preliminary data.</text>
</comment>
<dbReference type="PANTHER" id="PTHR37300:SF2">
    <property type="entry name" value="UPF0291 PROTEIN BC_1827"/>
    <property type="match status" value="1"/>
</dbReference>
<gene>
    <name evidence="3" type="ORF">ACFO5U_10175</name>
</gene>
<dbReference type="SUPFAM" id="SSF158221">
    <property type="entry name" value="YnzC-like"/>
    <property type="match status" value="1"/>
</dbReference>
<keyword evidence="4" id="KW-1185">Reference proteome</keyword>
<protein>
    <recommendedName>
        <fullName evidence="2">UPF0291 protein ACFO5U_10175</fullName>
    </recommendedName>
</protein>
<evidence type="ECO:0000313" key="4">
    <source>
        <dbReference type="Proteomes" id="UP001595932"/>
    </source>
</evidence>
<proteinExistence type="inferred from homology"/>
<dbReference type="RefSeq" id="WP_377278905.1">
    <property type="nucleotide sequence ID" value="NZ_JBHSGL010000005.1"/>
</dbReference>
<dbReference type="Gene3D" id="1.10.287.540">
    <property type="entry name" value="Helix hairpin bin"/>
    <property type="match status" value="1"/>
</dbReference>
<keyword evidence="1 2" id="KW-0963">Cytoplasm</keyword>
<dbReference type="Proteomes" id="UP001595932">
    <property type="component" value="Unassembled WGS sequence"/>
</dbReference>
<name>A0ABV9MCB1_9BACL</name>